<evidence type="ECO:0000313" key="1">
    <source>
        <dbReference type="EMBL" id="ERL52919.1"/>
    </source>
</evidence>
<dbReference type="RefSeq" id="WP_021817546.1">
    <property type="nucleotide sequence ID" value="NZ_AVBC01000014.1"/>
</dbReference>
<evidence type="ECO:0008006" key="3">
    <source>
        <dbReference type="Google" id="ProtNLM"/>
    </source>
</evidence>
<protein>
    <recommendedName>
        <fullName evidence="3">GrpB family protein</fullName>
    </recommendedName>
</protein>
<organism evidence="1 2">
    <name type="scientific">Halomonas huangheensis</name>
    <dbReference type="NCBI Taxonomy" id="1178482"/>
    <lineage>
        <taxon>Bacteria</taxon>
        <taxon>Pseudomonadati</taxon>
        <taxon>Pseudomonadota</taxon>
        <taxon>Gammaproteobacteria</taxon>
        <taxon>Oceanospirillales</taxon>
        <taxon>Halomonadaceae</taxon>
        <taxon>Halomonas</taxon>
    </lineage>
</organism>
<evidence type="ECO:0000313" key="2">
    <source>
        <dbReference type="Proteomes" id="UP000019113"/>
    </source>
</evidence>
<dbReference type="SUPFAM" id="SSF81301">
    <property type="entry name" value="Nucleotidyltransferase"/>
    <property type="match status" value="1"/>
</dbReference>
<comment type="caution">
    <text evidence="1">The sequence shown here is derived from an EMBL/GenBank/DDBJ whole genome shotgun (WGS) entry which is preliminary data.</text>
</comment>
<dbReference type="PANTHER" id="PTHR34822">
    <property type="entry name" value="GRPB DOMAIN PROTEIN (AFU_ORTHOLOGUE AFUA_1G01530)"/>
    <property type="match status" value="1"/>
</dbReference>
<dbReference type="KEGG" id="hhu:AR456_10000"/>
<dbReference type="Pfam" id="PF04229">
    <property type="entry name" value="GrpB"/>
    <property type="match status" value="1"/>
</dbReference>
<proteinExistence type="predicted"/>
<dbReference type="InterPro" id="IPR043519">
    <property type="entry name" value="NT_sf"/>
</dbReference>
<dbReference type="STRING" id="1178482.AR456_10000"/>
<dbReference type="Proteomes" id="UP000019113">
    <property type="component" value="Unassembled WGS sequence"/>
</dbReference>
<dbReference type="PATRIC" id="fig|1178482.3.peg.601"/>
<dbReference type="PANTHER" id="PTHR34822:SF1">
    <property type="entry name" value="GRPB FAMILY PROTEIN"/>
    <property type="match status" value="1"/>
</dbReference>
<dbReference type="AlphaFoldDB" id="W1NBK4"/>
<accession>W1NBK4</accession>
<sequence length="190" mass="21753">MSEKTLEVGLIGGVEKRRIEIVAWRSEWPGLYQCHAQRICQVLGTILQRIEHIGSTAVEELDAKPIIDILAVVADPSDEDCYLAAMQAAGYELRVRDPDFDEHRMFRTPQRDVHIHVFPPDSIECQRYLLLRDYLRRHGGMRDRYAALKHDLSRVDWADMNAYAAAKTEFIEHVISLARLEATQPGVNAE</sequence>
<keyword evidence="2" id="KW-1185">Reference proteome</keyword>
<name>W1NBK4_9GAMM</name>
<dbReference type="InterPro" id="IPR007344">
    <property type="entry name" value="GrpB/CoaE"/>
</dbReference>
<dbReference type="OrthoDB" id="9799092at2"/>
<reference evidence="1 2" key="1">
    <citation type="submission" date="2013-08" db="EMBL/GenBank/DDBJ databases">
        <title>draft genome of Halomonas huanghegensis, strain BJGMM-B45T.</title>
        <authorList>
            <person name="Miao C."/>
            <person name="Wan Y."/>
            <person name="Jin W."/>
        </authorList>
    </citation>
    <scope>NUCLEOTIDE SEQUENCE [LARGE SCALE GENOMIC DNA]</scope>
    <source>
        <strain evidence="1 2">BJGMM-B45</strain>
    </source>
</reference>
<gene>
    <name evidence="1" type="ORF">BJB45_16700</name>
</gene>
<dbReference type="Gene3D" id="3.30.460.10">
    <property type="entry name" value="Beta Polymerase, domain 2"/>
    <property type="match status" value="1"/>
</dbReference>
<dbReference type="eggNOG" id="COG2320">
    <property type="taxonomic scope" value="Bacteria"/>
</dbReference>
<dbReference type="EMBL" id="AVBC01000014">
    <property type="protein sequence ID" value="ERL52919.1"/>
    <property type="molecule type" value="Genomic_DNA"/>
</dbReference>